<gene>
    <name evidence="1" type="ORF">L6452_26349</name>
</gene>
<proteinExistence type="predicted"/>
<dbReference type="Proteomes" id="UP001055879">
    <property type="component" value="Linkage Group LG08"/>
</dbReference>
<dbReference type="EMBL" id="CM042054">
    <property type="protein sequence ID" value="KAI3707720.1"/>
    <property type="molecule type" value="Genomic_DNA"/>
</dbReference>
<accession>A0ACB9ACN7</accession>
<reference evidence="1 2" key="2">
    <citation type="journal article" date="2022" name="Mol. Ecol. Resour.">
        <title>The genomes of chicory, endive, great burdock and yacon provide insights into Asteraceae paleo-polyploidization history and plant inulin production.</title>
        <authorList>
            <person name="Fan W."/>
            <person name="Wang S."/>
            <person name="Wang H."/>
            <person name="Wang A."/>
            <person name="Jiang F."/>
            <person name="Liu H."/>
            <person name="Zhao H."/>
            <person name="Xu D."/>
            <person name="Zhang Y."/>
        </authorList>
    </citation>
    <scope>NUCLEOTIDE SEQUENCE [LARGE SCALE GENOMIC DNA]</scope>
    <source>
        <strain evidence="2">cv. Niubang</strain>
    </source>
</reference>
<reference evidence="2" key="1">
    <citation type="journal article" date="2022" name="Mol. Ecol. Resour.">
        <title>The genomes of chicory, endive, great burdock and yacon provide insights into Asteraceae palaeo-polyploidization history and plant inulin production.</title>
        <authorList>
            <person name="Fan W."/>
            <person name="Wang S."/>
            <person name="Wang H."/>
            <person name="Wang A."/>
            <person name="Jiang F."/>
            <person name="Liu H."/>
            <person name="Zhao H."/>
            <person name="Xu D."/>
            <person name="Zhang Y."/>
        </authorList>
    </citation>
    <scope>NUCLEOTIDE SEQUENCE [LARGE SCALE GENOMIC DNA]</scope>
    <source>
        <strain evidence="2">cv. Niubang</strain>
    </source>
</reference>
<name>A0ACB9ACN7_ARCLA</name>
<sequence length="160" mass="17869">MNGMFGRCSNYGLFLVVTRGDEWLVLEAHFKAFSVPREIGVITVAKWETEKQLESLLAKYPNDKAFTKLVYVLGDIFRYDIRYEKGGNADLGEASNNNNAHQGGQMSRENTKEYCVIGISLAIAICKKDCGYEGECVTTKFGEPDINITHIPKLTGGQNY</sequence>
<evidence type="ECO:0000313" key="1">
    <source>
        <dbReference type="EMBL" id="KAI3707720.1"/>
    </source>
</evidence>
<organism evidence="1 2">
    <name type="scientific">Arctium lappa</name>
    <name type="common">Greater burdock</name>
    <name type="synonym">Lappa major</name>
    <dbReference type="NCBI Taxonomy" id="4217"/>
    <lineage>
        <taxon>Eukaryota</taxon>
        <taxon>Viridiplantae</taxon>
        <taxon>Streptophyta</taxon>
        <taxon>Embryophyta</taxon>
        <taxon>Tracheophyta</taxon>
        <taxon>Spermatophyta</taxon>
        <taxon>Magnoliopsida</taxon>
        <taxon>eudicotyledons</taxon>
        <taxon>Gunneridae</taxon>
        <taxon>Pentapetalae</taxon>
        <taxon>asterids</taxon>
        <taxon>campanulids</taxon>
        <taxon>Asterales</taxon>
        <taxon>Asteraceae</taxon>
        <taxon>Carduoideae</taxon>
        <taxon>Cardueae</taxon>
        <taxon>Arctiinae</taxon>
        <taxon>Arctium</taxon>
    </lineage>
</organism>
<comment type="caution">
    <text evidence="1">The sequence shown here is derived from an EMBL/GenBank/DDBJ whole genome shotgun (WGS) entry which is preliminary data.</text>
</comment>
<evidence type="ECO:0000313" key="2">
    <source>
        <dbReference type="Proteomes" id="UP001055879"/>
    </source>
</evidence>
<keyword evidence="2" id="KW-1185">Reference proteome</keyword>
<protein>
    <submittedName>
        <fullName evidence="1">Uncharacterized protein</fullName>
    </submittedName>
</protein>